<feature type="chain" id="PRO_5035260616" description="CRAL-TRIO domain-containing protein" evidence="1">
    <location>
        <begin position="18"/>
        <end position="260"/>
    </location>
</feature>
<protein>
    <recommendedName>
        <fullName evidence="2">CRAL-TRIO domain-containing protein</fullName>
    </recommendedName>
</protein>
<gene>
    <name evidence="3" type="ORF">AFUS01_LOCUS38978</name>
</gene>
<feature type="domain" description="CRAL-TRIO" evidence="2">
    <location>
        <begin position="73"/>
        <end position="255"/>
    </location>
</feature>
<dbReference type="OrthoDB" id="203812at2759"/>
<keyword evidence="4" id="KW-1185">Reference proteome</keyword>
<dbReference type="AlphaFoldDB" id="A0A8J2PMI8"/>
<organism evidence="3 4">
    <name type="scientific">Allacma fusca</name>
    <dbReference type="NCBI Taxonomy" id="39272"/>
    <lineage>
        <taxon>Eukaryota</taxon>
        <taxon>Metazoa</taxon>
        <taxon>Ecdysozoa</taxon>
        <taxon>Arthropoda</taxon>
        <taxon>Hexapoda</taxon>
        <taxon>Collembola</taxon>
        <taxon>Symphypleona</taxon>
        <taxon>Sminthuridae</taxon>
        <taxon>Allacma</taxon>
    </lineage>
</organism>
<evidence type="ECO:0000259" key="2">
    <source>
        <dbReference type="PROSITE" id="PS50191"/>
    </source>
</evidence>
<dbReference type="CDD" id="cd00170">
    <property type="entry name" value="SEC14"/>
    <property type="match status" value="1"/>
</dbReference>
<evidence type="ECO:0000313" key="4">
    <source>
        <dbReference type="Proteomes" id="UP000708208"/>
    </source>
</evidence>
<sequence length="260" mass="30354">MFKIFITFIIFTRSCWAANESPNGAQGVIPNSTKLPEKVYSNVYNIMKYSKSYSNMTFEEVKNFLNDVEDWKAPENISKRFPYYLTGFDFEDRPIWVCEYGKYQWDDLMERNSTELMIVTEKLLRKVVLNVFKSLAQKETPDRTVRQAVLVIDYEGFNMKQMTTVFSHPEIIEFIIRKSDEYRDILVAIIGEIVLINANFAVAKGIDFIRPFVGELLERLTILGANKYKWKAELRRLIPANFIPPWYGGSKDFKPLAVFA</sequence>
<reference evidence="3" key="1">
    <citation type="submission" date="2021-06" db="EMBL/GenBank/DDBJ databases">
        <authorList>
            <person name="Hodson N. C."/>
            <person name="Mongue J. A."/>
            <person name="Jaron S. K."/>
        </authorList>
    </citation>
    <scope>NUCLEOTIDE SEQUENCE</scope>
</reference>
<evidence type="ECO:0000256" key="1">
    <source>
        <dbReference type="SAM" id="SignalP"/>
    </source>
</evidence>
<name>A0A8J2PMI8_9HEXA</name>
<dbReference type="InterPro" id="IPR051064">
    <property type="entry name" value="SEC14/CRAL-TRIO_domain"/>
</dbReference>
<dbReference type="EMBL" id="CAJVCH010550102">
    <property type="protein sequence ID" value="CAG7829095.1"/>
    <property type="molecule type" value="Genomic_DNA"/>
</dbReference>
<proteinExistence type="predicted"/>
<comment type="caution">
    <text evidence="3">The sequence shown here is derived from an EMBL/GenBank/DDBJ whole genome shotgun (WGS) entry which is preliminary data.</text>
</comment>
<feature type="signal peptide" evidence="1">
    <location>
        <begin position="1"/>
        <end position="17"/>
    </location>
</feature>
<dbReference type="PROSITE" id="PS50191">
    <property type="entry name" value="CRAL_TRIO"/>
    <property type="match status" value="1"/>
</dbReference>
<dbReference type="Pfam" id="PF00650">
    <property type="entry name" value="CRAL_TRIO"/>
    <property type="match status" value="1"/>
</dbReference>
<keyword evidence="1" id="KW-0732">Signal</keyword>
<accession>A0A8J2PMI8</accession>
<dbReference type="PANTHER" id="PTHR23324">
    <property type="entry name" value="SEC14 RELATED PROTEIN"/>
    <property type="match status" value="1"/>
</dbReference>
<dbReference type="Proteomes" id="UP000708208">
    <property type="component" value="Unassembled WGS sequence"/>
</dbReference>
<evidence type="ECO:0000313" key="3">
    <source>
        <dbReference type="EMBL" id="CAG7829095.1"/>
    </source>
</evidence>
<dbReference type="GO" id="GO:0005737">
    <property type="term" value="C:cytoplasm"/>
    <property type="evidence" value="ECO:0007669"/>
    <property type="project" value="TreeGrafter"/>
</dbReference>
<dbReference type="InterPro" id="IPR001251">
    <property type="entry name" value="CRAL-TRIO_dom"/>
</dbReference>
<dbReference type="PANTHER" id="PTHR23324:SF83">
    <property type="entry name" value="SEC14-LIKE PROTEIN 2"/>
    <property type="match status" value="1"/>
</dbReference>